<dbReference type="CDD" id="cd10147">
    <property type="entry name" value="Wzt_C-like"/>
    <property type="match status" value="1"/>
</dbReference>
<comment type="similarity">
    <text evidence="1">Belongs to the ABC transporter superfamily.</text>
</comment>
<evidence type="ECO:0000256" key="2">
    <source>
        <dbReference type="ARBA" id="ARBA00022448"/>
    </source>
</evidence>
<evidence type="ECO:0000313" key="8">
    <source>
        <dbReference type="EMBL" id="CAB4808998.1"/>
    </source>
</evidence>
<accession>A0A6J6YNZ3</accession>
<dbReference type="EMBL" id="CAESGF010000019">
    <property type="protein sequence ID" value="CAB4364826.1"/>
    <property type="molecule type" value="Genomic_DNA"/>
</dbReference>
<sequence length="404" mass="43742">MSTSNGEAAITAENVWKTFRVFTDRSTTLKQVIVKKGKGNKFEEFWALKDVSFEVPKGTTFGIIGGNGAGKSTMLKVLSRILVPDKGTVVTRGKMSSLLELGAGFHPELTGRENVFLNGSILGMSKATLKARFDDILAFSGMEKFIDNPVKTYSSGMYARLGFSVAVHVDPEILLVDEVLAVGDEQFQRRCHEKMAEIRADGRTVVFVSHGLGHVQNLCDEAMWLDHGQVQAIGGVSDVVDQYLASVESQYRVDGTGRKRSGSGEAEVVARLEHGGSGHSLVTGQPVDVRFKWVAHEPIDDALFSCFITSVEGHTISGAVSTFQLPVQRLEGEGELVYRIPALPLLPGTYHLAAALGARHSGHVYDSSPDMAVFDVVPGAHHRGDWGHVTLNGTWHVEPKGDAS</sequence>
<dbReference type="SMART" id="SM00382">
    <property type="entry name" value="AAA"/>
    <property type="match status" value="1"/>
</dbReference>
<gene>
    <name evidence="7" type="ORF">UFOPK2656_02429</name>
    <name evidence="8" type="ORF">UFOPK3099_00604</name>
    <name evidence="9" type="ORF">UFOPK3267_00289</name>
    <name evidence="10" type="ORF">UFOPK3651_02589</name>
    <name evidence="11" type="ORF">UFOPK3931_00130</name>
    <name evidence="6" type="ORF">UFOPK4189_02586</name>
</gene>
<dbReference type="CDD" id="cd03220">
    <property type="entry name" value="ABC_KpsT_Wzt"/>
    <property type="match status" value="1"/>
</dbReference>
<evidence type="ECO:0000256" key="1">
    <source>
        <dbReference type="ARBA" id="ARBA00005417"/>
    </source>
</evidence>
<dbReference type="AlphaFoldDB" id="A0A6J6YNZ3"/>
<dbReference type="SUPFAM" id="SSF52540">
    <property type="entry name" value="P-loop containing nucleoside triphosphate hydrolases"/>
    <property type="match status" value="1"/>
</dbReference>
<evidence type="ECO:0000256" key="3">
    <source>
        <dbReference type="ARBA" id="ARBA00022741"/>
    </source>
</evidence>
<dbReference type="InterPro" id="IPR015860">
    <property type="entry name" value="ABC_transpr_TagH-like"/>
</dbReference>
<dbReference type="Pfam" id="PF14524">
    <property type="entry name" value="Wzt_C"/>
    <property type="match status" value="1"/>
</dbReference>
<dbReference type="GO" id="GO:0005524">
    <property type="term" value="F:ATP binding"/>
    <property type="evidence" value="ECO:0007669"/>
    <property type="project" value="UniProtKB-KW"/>
</dbReference>
<dbReference type="PANTHER" id="PTHR46743">
    <property type="entry name" value="TEICHOIC ACIDS EXPORT ATP-BINDING PROTEIN TAGH"/>
    <property type="match status" value="1"/>
</dbReference>
<dbReference type="EMBL" id="CAEZYF010000017">
    <property type="protein sequence ID" value="CAB4734835.1"/>
    <property type="molecule type" value="Genomic_DNA"/>
</dbReference>
<dbReference type="EMBL" id="CAFBIY010000009">
    <property type="protein sequence ID" value="CAB4846634.1"/>
    <property type="molecule type" value="Genomic_DNA"/>
</dbReference>
<reference evidence="8" key="1">
    <citation type="submission" date="2020-05" db="EMBL/GenBank/DDBJ databases">
        <authorList>
            <person name="Chiriac C."/>
            <person name="Salcher M."/>
            <person name="Ghai R."/>
            <person name="Kavagutti S V."/>
        </authorList>
    </citation>
    <scope>NUCLEOTIDE SEQUENCE</scope>
</reference>
<evidence type="ECO:0000256" key="4">
    <source>
        <dbReference type="ARBA" id="ARBA00022840"/>
    </source>
</evidence>
<keyword evidence="2" id="KW-0813">Transport</keyword>
<keyword evidence="3" id="KW-0547">Nucleotide-binding</keyword>
<dbReference type="EMBL" id="CAFBOL010000002">
    <property type="protein sequence ID" value="CAB4971206.1"/>
    <property type="molecule type" value="Genomic_DNA"/>
</dbReference>
<dbReference type="InterPro" id="IPR003439">
    <property type="entry name" value="ABC_transporter-like_ATP-bd"/>
</dbReference>
<dbReference type="InterPro" id="IPR050683">
    <property type="entry name" value="Bact_Polysacc_Export_ATP-bd"/>
</dbReference>
<name>A0A6J6YNZ3_9ZZZZ</name>
<dbReference type="GO" id="GO:0016887">
    <property type="term" value="F:ATP hydrolysis activity"/>
    <property type="evidence" value="ECO:0007669"/>
    <property type="project" value="InterPro"/>
</dbReference>
<dbReference type="InterPro" id="IPR029439">
    <property type="entry name" value="Wzt_C"/>
</dbReference>
<evidence type="ECO:0000313" key="9">
    <source>
        <dbReference type="EMBL" id="CAB4846634.1"/>
    </source>
</evidence>
<dbReference type="InterPro" id="IPR003593">
    <property type="entry name" value="AAA+_ATPase"/>
</dbReference>
<evidence type="ECO:0000313" key="7">
    <source>
        <dbReference type="EMBL" id="CAB4734835.1"/>
    </source>
</evidence>
<evidence type="ECO:0000313" key="6">
    <source>
        <dbReference type="EMBL" id="CAB4364826.1"/>
    </source>
</evidence>
<dbReference type="Gene3D" id="2.70.50.60">
    <property type="entry name" value="abc- transporter (atp binding component) like domain"/>
    <property type="match status" value="1"/>
</dbReference>
<dbReference type="EMBL" id="CAFAAV010000031">
    <property type="protein sequence ID" value="CAB4808998.1"/>
    <property type="molecule type" value="Genomic_DNA"/>
</dbReference>
<feature type="domain" description="ABC transporter" evidence="5">
    <location>
        <begin position="10"/>
        <end position="252"/>
    </location>
</feature>
<dbReference type="PROSITE" id="PS50893">
    <property type="entry name" value="ABC_TRANSPORTER_2"/>
    <property type="match status" value="1"/>
</dbReference>
<dbReference type="InterPro" id="IPR027417">
    <property type="entry name" value="P-loop_NTPase"/>
</dbReference>
<protein>
    <submittedName>
        <fullName evidence="8">Unannotated protein</fullName>
    </submittedName>
</protein>
<proteinExistence type="inferred from homology"/>
<evidence type="ECO:0000313" key="11">
    <source>
        <dbReference type="EMBL" id="CAB4971206.1"/>
    </source>
</evidence>
<dbReference type="EMBL" id="CAFBMT010000018">
    <property type="protein sequence ID" value="CAB4947035.1"/>
    <property type="molecule type" value="Genomic_DNA"/>
</dbReference>
<organism evidence="8">
    <name type="scientific">freshwater metagenome</name>
    <dbReference type="NCBI Taxonomy" id="449393"/>
    <lineage>
        <taxon>unclassified sequences</taxon>
        <taxon>metagenomes</taxon>
        <taxon>ecological metagenomes</taxon>
    </lineage>
</organism>
<dbReference type="GO" id="GO:0016020">
    <property type="term" value="C:membrane"/>
    <property type="evidence" value="ECO:0007669"/>
    <property type="project" value="InterPro"/>
</dbReference>
<dbReference type="GO" id="GO:0140359">
    <property type="term" value="F:ABC-type transporter activity"/>
    <property type="evidence" value="ECO:0007669"/>
    <property type="project" value="InterPro"/>
</dbReference>
<dbReference type="PANTHER" id="PTHR46743:SF2">
    <property type="entry name" value="TEICHOIC ACIDS EXPORT ATP-BINDING PROTEIN TAGH"/>
    <property type="match status" value="1"/>
</dbReference>
<dbReference type="Pfam" id="PF00005">
    <property type="entry name" value="ABC_tran"/>
    <property type="match status" value="1"/>
</dbReference>
<evidence type="ECO:0000259" key="5">
    <source>
        <dbReference type="PROSITE" id="PS50893"/>
    </source>
</evidence>
<dbReference type="Gene3D" id="3.40.50.300">
    <property type="entry name" value="P-loop containing nucleotide triphosphate hydrolases"/>
    <property type="match status" value="1"/>
</dbReference>
<keyword evidence="4" id="KW-0067">ATP-binding</keyword>
<evidence type="ECO:0000313" key="10">
    <source>
        <dbReference type="EMBL" id="CAB4947035.1"/>
    </source>
</evidence>